<proteinExistence type="predicted"/>
<dbReference type="OrthoDB" id="7394989at2759"/>
<protein>
    <submittedName>
        <fullName evidence="5">Pupal cuticle protein Edg-84A</fullName>
    </submittedName>
</protein>
<evidence type="ECO:0000313" key="5">
    <source>
        <dbReference type="RefSeq" id="XP_030374302.1"/>
    </source>
</evidence>
<reference evidence="5" key="1">
    <citation type="submission" date="2025-08" db="UniProtKB">
        <authorList>
            <consortium name="RefSeq"/>
        </authorList>
    </citation>
    <scope>IDENTIFICATION</scope>
    <source>
        <strain evidence="5">11010-0011.00</strain>
        <tissue evidence="5">Whole body</tissue>
    </source>
</reference>
<dbReference type="Pfam" id="PF00379">
    <property type="entry name" value="Chitin_bind_4"/>
    <property type="match status" value="1"/>
</dbReference>
<gene>
    <name evidence="5" type="primary">LOC115623889</name>
</gene>
<name>A0A6J2TGZ9_DROLE</name>
<feature type="chain" id="PRO_5026949213" evidence="3">
    <location>
        <begin position="18"/>
        <end position="201"/>
    </location>
</feature>
<dbReference type="GO" id="GO:0005615">
    <property type="term" value="C:extracellular space"/>
    <property type="evidence" value="ECO:0007669"/>
    <property type="project" value="TreeGrafter"/>
</dbReference>
<dbReference type="InterPro" id="IPR000618">
    <property type="entry name" value="Insect_cuticle"/>
</dbReference>
<dbReference type="PANTHER" id="PTHR12236">
    <property type="entry name" value="STRUCTURAL CONTITUENT OF CUTICLE"/>
    <property type="match status" value="1"/>
</dbReference>
<dbReference type="AlphaFoldDB" id="A0A6J2TGZ9"/>
<keyword evidence="4" id="KW-1185">Reference proteome</keyword>
<accession>A0A6J2TGZ9</accession>
<dbReference type="RefSeq" id="XP_030374302.1">
    <property type="nucleotide sequence ID" value="XM_030518442.1"/>
</dbReference>
<sequence length="201" mass="21603">MFYKLTLLAALLAISNAALLPVKPVANEDTYDAHPRYSFGYDVQDSITGDVKSQTETRDGDTVEGQYSLNDADGYRRIVKYVVAGDRGFTATVHREPLARAPQLAAPRPAAVAVPIIAPKKQLQKLPMLKSYVQPAAYIKTYSSPAFIHQAPAAVVHASPVHLASAAHIVHAAPAAIVSHHSPALVKTLHASHPHAVSYVF</sequence>
<dbReference type="Proteomes" id="UP000504634">
    <property type="component" value="Unplaced"/>
</dbReference>
<organism evidence="4 5">
    <name type="scientific">Drosophila lebanonensis</name>
    <name type="common">Fruit fly</name>
    <name type="synonym">Scaptodrosophila lebanonensis</name>
    <dbReference type="NCBI Taxonomy" id="7225"/>
    <lineage>
        <taxon>Eukaryota</taxon>
        <taxon>Metazoa</taxon>
        <taxon>Ecdysozoa</taxon>
        <taxon>Arthropoda</taxon>
        <taxon>Hexapoda</taxon>
        <taxon>Insecta</taxon>
        <taxon>Pterygota</taxon>
        <taxon>Neoptera</taxon>
        <taxon>Endopterygota</taxon>
        <taxon>Diptera</taxon>
        <taxon>Brachycera</taxon>
        <taxon>Muscomorpha</taxon>
        <taxon>Ephydroidea</taxon>
        <taxon>Drosophilidae</taxon>
        <taxon>Scaptodrosophila</taxon>
    </lineage>
</organism>
<evidence type="ECO:0000256" key="1">
    <source>
        <dbReference type="ARBA" id="ARBA00022460"/>
    </source>
</evidence>
<dbReference type="PROSITE" id="PS51155">
    <property type="entry name" value="CHIT_BIND_RR_2"/>
    <property type="match status" value="1"/>
</dbReference>
<evidence type="ECO:0000256" key="3">
    <source>
        <dbReference type="SAM" id="SignalP"/>
    </source>
</evidence>
<dbReference type="GO" id="GO:0042302">
    <property type="term" value="F:structural constituent of cuticle"/>
    <property type="evidence" value="ECO:0007669"/>
    <property type="project" value="UniProtKB-UniRule"/>
</dbReference>
<evidence type="ECO:0000256" key="2">
    <source>
        <dbReference type="PROSITE-ProRule" id="PRU00497"/>
    </source>
</evidence>
<dbReference type="CTD" id="40818"/>
<dbReference type="GeneID" id="115623889"/>
<keyword evidence="3" id="KW-0732">Signal</keyword>
<keyword evidence="1 2" id="KW-0193">Cuticle</keyword>
<evidence type="ECO:0000313" key="4">
    <source>
        <dbReference type="Proteomes" id="UP000504634"/>
    </source>
</evidence>
<dbReference type="GO" id="GO:0031012">
    <property type="term" value="C:extracellular matrix"/>
    <property type="evidence" value="ECO:0007669"/>
    <property type="project" value="TreeGrafter"/>
</dbReference>
<dbReference type="InterPro" id="IPR051217">
    <property type="entry name" value="Insect_Cuticle_Struc_Prot"/>
</dbReference>
<dbReference type="PANTHER" id="PTHR12236:SF86">
    <property type="entry name" value="CCP84AC-RELATED"/>
    <property type="match status" value="1"/>
</dbReference>
<feature type="signal peptide" evidence="3">
    <location>
        <begin position="1"/>
        <end position="17"/>
    </location>
</feature>